<sequence>MLVGQGDAVHATTNIRIRLEKRRDGIQLARTAGDLDALGAPVLREYLDERILPGHDFVLDLDEVTFLGSAGMKVLLDTDDRAARRHVRWALVGNNRPVARPLWATGLSDRLPLQPDVPAAIRELTSQPRVLHAL</sequence>
<dbReference type="InterPro" id="IPR036513">
    <property type="entry name" value="STAS_dom_sf"/>
</dbReference>
<dbReference type="Pfam" id="PF01740">
    <property type="entry name" value="STAS"/>
    <property type="match status" value="1"/>
</dbReference>
<dbReference type="NCBIfam" id="TIGR00377">
    <property type="entry name" value="ant_ant_sig"/>
    <property type="match status" value="1"/>
</dbReference>
<evidence type="ECO:0000256" key="1">
    <source>
        <dbReference type="ARBA" id="ARBA00009013"/>
    </source>
</evidence>
<gene>
    <name evidence="4" type="ORF">ACFSXZ_39945</name>
</gene>
<reference evidence="5" key="1">
    <citation type="journal article" date="2019" name="Int. J. Syst. Evol. Microbiol.">
        <title>The Global Catalogue of Microorganisms (GCM) 10K type strain sequencing project: providing services to taxonomists for standard genome sequencing and annotation.</title>
        <authorList>
            <consortium name="The Broad Institute Genomics Platform"/>
            <consortium name="The Broad Institute Genome Sequencing Center for Infectious Disease"/>
            <person name="Wu L."/>
            <person name="Ma J."/>
        </authorList>
    </citation>
    <scope>NUCLEOTIDE SEQUENCE [LARGE SCALE GENOMIC DNA]</scope>
    <source>
        <strain evidence="5">CGMCC 4.7645</strain>
    </source>
</reference>
<dbReference type="CDD" id="cd07043">
    <property type="entry name" value="STAS_anti-anti-sigma_factors"/>
    <property type="match status" value="1"/>
</dbReference>
<dbReference type="SUPFAM" id="SSF52091">
    <property type="entry name" value="SpoIIaa-like"/>
    <property type="match status" value="1"/>
</dbReference>
<proteinExistence type="inferred from homology"/>
<dbReference type="PANTHER" id="PTHR33495">
    <property type="entry name" value="ANTI-SIGMA FACTOR ANTAGONIST TM_1081-RELATED-RELATED"/>
    <property type="match status" value="1"/>
</dbReference>
<protein>
    <recommendedName>
        <fullName evidence="2">Anti-sigma factor antagonist</fullName>
    </recommendedName>
</protein>
<dbReference type="RefSeq" id="WP_378271628.1">
    <property type="nucleotide sequence ID" value="NZ_JBHUKR010000029.1"/>
</dbReference>
<evidence type="ECO:0000259" key="3">
    <source>
        <dbReference type="PROSITE" id="PS50801"/>
    </source>
</evidence>
<comment type="caution">
    <text evidence="4">The sequence shown here is derived from an EMBL/GenBank/DDBJ whole genome shotgun (WGS) entry which is preliminary data.</text>
</comment>
<evidence type="ECO:0000313" key="5">
    <source>
        <dbReference type="Proteomes" id="UP001597417"/>
    </source>
</evidence>
<evidence type="ECO:0000256" key="2">
    <source>
        <dbReference type="RuleBase" id="RU003749"/>
    </source>
</evidence>
<accession>A0ABW5G790</accession>
<dbReference type="EMBL" id="JBHUKR010000029">
    <property type="protein sequence ID" value="MFD2422515.1"/>
    <property type="molecule type" value="Genomic_DNA"/>
</dbReference>
<dbReference type="InterPro" id="IPR003658">
    <property type="entry name" value="Anti-sigma_ant"/>
</dbReference>
<dbReference type="InterPro" id="IPR002645">
    <property type="entry name" value="STAS_dom"/>
</dbReference>
<organism evidence="4 5">
    <name type="scientific">Amycolatopsis pigmentata</name>
    <dbReference type="NCBI Taxonomy" id="450801"/>
    <lineage>
        <taxon>Bacteria</taxon>
        <taxon>Bacillati</taxon>
        <taxon>Actinomycetota</taxon>
        <taxon>Actinomycetes</taxon>
        <taxon>Pseudonocardiales</taxon>
        <taxon>Pseudonocardiaceae</taxon>
        <taxon>Amycolatopsis</taxon>
    </lineage>
</organism>
<dbReference type="PANTHER" id="PTHR33495:SF2">
    <property type="entry name" value="ANTI-SIGMA FACTOR ANTAGONIST TM_1081-RELATED"/>
    <property type="match status" value="1"/>
</dbReference>
<evidence type="ECO:0000313" key="4">
    <source>
        <dbReference type="EMBL" id="MFD2422515.1"/>
    </source>
</evidence>
<feature type="domain" description="STAS" evidence="3">
    <location>
        <begin position="24"/>
        <end position="124"/>
    </location>
</feature>
<comment type="similarity">
    <text evidence="1 2">Belongs to the anti-sigma-factor antagonist family.</text>
</comment>
<dbReference type="PROSITE" id="PS50801">
    <property type="entry name" value="STAS"/>
    <property type="match status" value="1"/>
</dbReference>
<keyword evidence="5" id="KW-1185">Reference proteome</keyword>
<dbReference type="Gene3D" id="3.30.750.24">
    <property type="entry name" value="STAS domain"/>
    <property type="match status" value="1"/>
</dbReference>
<name>A0ABW5G790_9PSEU</name>
<dbReference type="Proteomes" id="UP001597417">
    <property type="component" value="Unassembled WGS sequence"/>
</dbReference>